<organism evidence="9 10">
    <name type="scientific">Dacryopinax primogenitus (strain DJM 731)</name>
    <name type="common">Brown rot fungus</name>
    <dbReference type="NCBI Taxonomy" id="1858805"/>
    <lineage>
        <taxon>Eukaryota</taxon>
        <taxon>Fungi</taxon>
        <taxon>Dikarya</taxon>
        <taxon>Basidiomycota</taxon>
        <taxon>Agaricomycotina</taxon>
        <taxon>Dacrymycetes</taxon>
        <taxon>Dacrymycetales</taxon>
        <taxon>Dacrymycetaceae</taxon>
        <taxon>Dacryopinax</taxon>
    </lineage>
</organism>
<dbReference type="GO" id="GO:0043015">
    <property type="term" value="F:gamma-tubulin binding"/>
    <property type="evidence" value="ECO:0007669"/>
    <property type="project" value="InterPro"/>
</dbReference>
<dbReference type="RefSeq" id="XP_040628372.1">
    <property type="nucleotide sequence ID" value="XM_040768576.1"/>
</dbReference>
<feature type="region of interest" description="Disordered" evidence="6">
    <location>
        <begin position="101"/>
        <end position="158"/>
    </location>
</feature>
<proteinExistence type="inferred from homology"/>
<protein>
    <submittedName>
        <fullName evidence="9">Uncharacterized protein</fullName>
    </submittedName>
</protein>
<dbReference type="GO" id="GO:0051225">
    <property type="term" value="P:spindle assembly"/>
    <property type="evidence" value="ECO:0007669"/>
    <property type="project" value="TreeGrafter"/>
</dbReference>
<dbReference type="HOGENOM" id="CLU_003736_2_0_1"/>
<dbReference type="Gene3D" id="1.20.120.1900">
    <property type="entry name" value="Gamma-tubulin complex, C-terminal domain"/>
    <property type="match status" value="1"/>
</dbReference>
<evidence type="ECO:0000256" key="3">
    <source>
        <dbReference type="ARBA" id="ARBA00022490"/>
    </source>
</evidence>
<dbReference type="Proteomes" id="UP000030653">
    <property type="component" value="Unassembled WGS sequence"/>
</dbReference>
<dbReference type="PANTHER" id="PTHR19302:SF14">
    <property type="entry name" value="GAMMA-TUBULIN COMPLEX COMPONENT 3"/>
    <property type="match status" value="1"/>
</dbReference>
<keyword evidence="10" id="KW-1185">Reference proteome</keyword>
<dbReference type="AlphaFoldDB" id="M5FZZ8"/>
<evidence type="ECO:0000256" key="2">
    <source>
        <dbReference type="ARBA" id="ARBA00010337"/>
    </source>
</evidence>
<dbReference type="GO" id="GO:0000922">
    <property type="term" value="C:spindle pole"/>
    <property type="evidence" value="ECO:0007669"/>
    <property type="project" value="InterPro"/>
</dbReference>
<feature type="domain" description="Gamma tubulin complex component C-terminal" evidence="7">
    <location>
        <begin position="508"/>
        <end position="835"/>
    </location>
</feature>
<dbReference type="InterPro" id="IPR041470">
    <property type="entry name" value="GCP_N"/>
</dbReference>
<dbReference type="Pfam" id="PF17681">
    <property type="entry name" value="GCP_N_terminal"/>
    <property type="match status" value="1"/>
</dbReference>
<keyword evidence="5" id="KW-0206">Cytoskeleton</keyword>
<dbReference type="Pfam" id="PF04130">
    <property type="entry name" value="GCP_C_terminal"/>
    <property type="match status" value="1"/>
</dbReference>
<dbReference type="PANTHER" id="PTHR19302">
    <property type="entry name" value="GAMMA TUBULIN COMPLEX PROTEIN"/>
    <property type="match status" value="1"/>
</dbReference>
<dbReference type="GO" id="GO:0031122">
    <property type="term" value="P:cytoplasmic microtubule organization"/>
    <property type="evidence" value="ECO:0007669"/>
    <property type="project" value="TreeGrafter"/>
</dbReference>
<sequence>MPAPDTSQLKTLIHQITPASAGNTSLTRELVDHAHYLGGTNQAEDLADLANLMQRHVMQTSGSSTPSLRLNNLLSRLYDQTALSRKYAILSFLYTLSQQSHPTSSYSTISNPPAGTARRRNGPSPFNPSLDAPFSASSGHRGANGGPARPEPPVEGGMKSKAALLRAYRERIGKPHVPMTVLLRDAIYLLQGISGHCVQFVSVTTDTMEKEERIEFVAIKEGFIPPPTRVLLHQLSELGHLHSLIASFLDERSLSPTVGLVEQSLHHELRFQLTEYHKLIALLESHASRSKAGEDGGGLTLMRLEAWVGEWKLRLRLMSVFVEGSKNAHGGKLISLIHLHTKNGDPFIRDFSTQILEQVSKPFFTSLQAWLFAGSLSDPFGEFFVAPGKRSGNLGDRPEREDADADEIDADFGGDIHRTWQEKWMFRAEMMPSFLDEAFGRKVYSTGKSLNFIRYNCHDAEWVTKQASASTSKSLKYSDIAGLEKSIDLAYKVASQRLFEAFLVKYRLVDHLQALKAYLLCGYGDFHDLLMDSLSALLAKPANALYRHTLTTRLLDAIRGSNAQYDPPDVLRRLDARMMEYSHGEIGWDVFTLEYKVDPPIDTVIDPDGINNYLKLFNHLWKMRRVEGSLGAAWGRVTSGARSVSRVADLQKDWHQVRLVMAEMIHFVRQMHAWCHREVIGAAWKDLTEFIHKKEGDLDGLIEAHNEYLSRMVRKITLQDSKRGHENNLATVREIFETILQFLDSTDDFWRYTTHAAHIRDRERDNVRGVYTALSLNTRDPQVSEEALSGILSRTKEFSGKFSHLAGDLVISLSSHSDLDIRFLAVSLTGFSTFYPGRRDSSRG</sequence>
<comment type="subcellular location">
    <subcellularLocation>
        <location evidence="1">Cytoplasm</location>
        <location evidence="1">Cytoskeleton</location>
    </subcellularLocation>
</comment>
<dbReference type="GO" id="GO:0000930">
    <property type="term" value="C:gamma-tubulin complex"/>
    <property type="evidence" value="ECO:0007669"/>
    <property type="project" value="UniProtKB-ARBA"/>
</dbReference>
<evidence type="ECO:0000259" key="8">
    <source>
        <dbReference type="Pfam" id="PF17681"/>
    </source>
</evidence>
<dbReference type="GO" id="GO:0005874">
    <property type="term" value="C:microtubule"/>
    <property type="evidence" value="ECO:0007669"/>
    <property type="project" value="UniProtKB-KW"/>
</dbReference>
<evidence type="ECO:0000256" key="6">
    <source>
        <dbReference type="SAM" id="MobiDB-lite"/>
    </source>
</evidence>
<dbReference type="InterPro" id="IPR040457">
    <property type="entry name" value="GCP_C"/>
</dbReference>
<dbReference type="EMBL" id="JH795864">
    <property type="protein sequence ID" value="EJU01475.1"/>
    <property type="molecule type" value="Genomic_DNA"/>
</dbReference>
<evidence type="ECO:0000256" key="5">
    <source>
        <dbReference type="ARBA" id="ARBA00023212"/>
    </source>
</evidence>
<dbReference type="GeneID" id="63683638"/>
<dbReference type="OrthoDB" id="5860513at2759"/>
<evidence type="ECO:0000313" key="10">
    <source>
        <dbReference type="Proteomes" id="UP000030653"/>
    </source>
</evidence>
<dbReference type="GO" id="GO:0044732">
    <property type="term" value="C:mitotic spindle pole body"/>
    <property type="evidence" value="ECO:0007669"/>
    <property type="project" value="TreeGrafter"/>
</dbReference>
<name>M5FZZ8_DACPD</name>
<gene>
    <name evidence="9" type="ORF">DACRYDRAFT_108023</name>
</gene>
<feature type="compositionally biased region" description="Polar residues" evidence="6">
    <location>
        <begin position="101"/>
        <end position="113"/>
    </location>
</feature>
<dbReference type="OMA" id="MRMMSVC"/>
<dbReference type="GO" id="GO:0007020">
    <property type="term" value="P:microtubule nucleation"/>
    <property type="evidence" value="ECO:0007669"/>
    <property type="project" value="InterPro"/>
</dbReference>
<evidence type="ECO:0000256" key="4">
    <source>
        <dbReference type="ARBA" id="ARBA00022701"/>
    </source>
</evidence>
<feature type="domain" description="Gamma tubulin complex component protein N-terminal" evidence="8">
    <location>
        <begin position="183"/>
        <end position="503"/>
    </location>
</feature>
<keyword evidence="4" id="KW-0493">Microtubule</keyword>
<reference evidence="9 10" key="1">
    <citation type="journal article" date="2012" name="Science">
        <title>The Paleozoic origin of enzymatic lignin decomposition reconstructed from 31 fungal genomes.</title>
        <authorList>
            <person name="Floudas D."/>
            <person name="Binder M."/>
            <person name="Riley R."/>
            <person name="Barry K."/>
            <person name="Blanchette R.A."/>
            <person name="Henrissat B."/>
            <person name="Martinez A.T."/>
            <person name="Otillar R."/>
            <person name="Spatafora J.W."/>
            <person name="Yadav J.S."/>
            <person name="Aerts A."/>
            <person name="Benoit I."/>
            <person name="Boyd A."/>
            <person name="Carlson A."/>
            <person name="Copeland A."/>
            <person name="Coutinho P.M."/>
            <person name="de Vries R.P."/>
            <person name="Ferreira P."/>
            <person name="Findley K."/>
            <person name="Foster B."/>
            <person name="Gaskell J."/>
            <person name="Glotzer D."/>
            <person name="Gorecki P."/>
            <person name="Heitman J."/>
            <person name="Hesse C."/>
            <person name="Hori C."/>
            <person name="Igarashi K."/>
            <person name="Jurgens J.A."/>
            <person name="Kallen N."/>
            <person name="Kersten P."/>
            <person name="Kohler A."/>
            <person name="Kuees U."/>
            <person name="Kumar T.K.A."/>
            <person name="Kuo A."/>
            <person name="LaButti K."/>
            <person name="Larrondo L.F."/>
            <person name="Lindquist E."/>
            <person name="Ling A."/>
            <person name="Lombard V."/>
            <person name="Lucas S."/>
            <person name="Lundell T."/>
            <person name="Martin R."/>
            <person name="McLaughlin D.J."/>
            <person name="Morgenstern I."/>
            <person name="Morin E."/>
            <person name="Murat C."/>
            <person name="Nagy L.G."/>
            <person name="Nolan M."/>
            <person name="Ohm R.A."/>
            <person name="Patyshakuliyeva A."/>
            <person name="Rokas A."/>
            <person name="Ruiz-Duenas F.J."/>
            <person name="Sabat G."/>
            <person name="Salamov A."/>
            <person name="Samejima M."/>
            <person name="Schmutz J."/>
            <person name="Slot J.C."/>
            <person name="St John F."/>
            <person name="Stenlid J."/>
            <person name="Sun H."/>
            <person name="Sun S."/>
            <person name="Syed K."/>
            <person name="Tsang A."/>
            <person name="Wiebenga A."/>
            <person name="Young D."/>
            <person name="Pisabarro A."/>
            <person name="Eastwood D.C."/>
            <person name="Martin F."/>
            <person name="Cullen D."/>
            <person name="Grigoriev I.V."/>
            <person name="Hibbett D.S."/>
        </authorList>
    </citation>
    <scope>NUCLEOTIDE SEQUENCE [LARGE SCALE GENOMIC DNA]</scope>
    <source>
        <strain evidence="9 10">DJM-731 SS1</strain>
    </source>
</reference>
<dbReference type="STRING" id="1858805.M5FZZ8"/>
<dbReference type="GO" id="GO:0051321">
    <property type="term" value="P:meiotic cell cycle"/>
    <property type="evidence" value="ECO:0007669"/>
    <property type="project" value="TreeGrafter"/>
</dbReference>
<comment type="similarity">
    <text evidence="2">Belongs to the TUBGCP family.</text>
</comment>
<dbReference type="InterPro" id="IPR007259">
    <property type="entry name" value="GCP"/>
</dbReference>
<evidence type="ECO:0000313" key="9">
    <source>
        <dbReference type="EMBL" id="EJU01475.1"/>
    </source>
</evidence>
<keyword evidence="3" id="KW-0963">Cytoplasm</keyword>
<dbReference type="InterPro" id="IPR042241">
    <property type="entry name" value="GCP_C_sf"/>
</dbReference>
<accession>M5FZZ8</accession>
<evidence type="ECO:0000256" key="1">
    <source>
        <dbReference type="ARBA" id="ARBA00004245"/>
    </source>
</evidence>
<evidence type="ECO:0000259" key="7">
    <source>
        <dbReference type="Pfam" id="PF04130"/>
    </source>
</evidence>
<dbReference type="GO" id="GO:0000278">
    <property type="term" value="P:mitotic cell cycle"/>
    <property type="evidence" value="ECO:0007669"/>
    <property type="project" value="TreeGrafter"/>
</dbReference>
<dbReference type="GO" id="GO:0051011">
    <property type="term" value="F:microtubule minus-end binding"/>
    <property type="evidence" value="ECO:0007669"/>
    <property type="project" value="TreeGrafter"/>
</dbReference>